<dbReference type="AlphaFoldDB" id="A0AB34J898"/>
<feature type="region of interest" description="Disordered" evidence="1">
    <location>
        <begin position="433"/>
        <end position="468"/>
    </location>
</feature>
<feature type="compositionally biased region" description="Low complexity" evidence="1">
    <location>
        <begin position="1147"/>
        <end position="1156"/>
    </location>
</feature>
<dbReference type="EMBL" id="JBGBPQ010000011">
    <property type="protein sequence ID" value="KAL1515517.1"/>
    <property type="molecule type" value="Genomic_DNA"/>
</dbReference>
<feature type="compositionally biased region" description="Acidic residues" evidence="1">
    <location>
        <begin position="1157"/>
        <end position="1171"/>
    </location>
</feature>
<evidence type="ECO:0000313" key="2">
    <source>
        <dbReference type="EMBL" id="KAL1515517.1"/>
    </source>
</evidence>
<feature type="region of interest" description="Disordered" evidence="1">
    <location>
        <begin position="1137"/>
        <end position="1186"/>
    </location>
</feature>
<evidence type="ECO:0000256" key="1">
    <source>
        <dbReference type="SAM" id="MobiDB-lite"/>
    </source>
</evidence>
<accession>A0AB34J898</accession>
<comment type="caution">
    <text evidence="2">The sequence shown here is derived from an EMBL/GenBank/DDBJ whole genome shotgun (WGS) entry which is preliminary data.</text>
</comment>
<feature type="compositionally biased region" description="Low complexity" evidence="1">
    <location>
        <begin position="441"/>
        <end position="463"/>
    </location>
</feature>
<gene>
    <name evidence="2" type="ORF">AB1Y20_002139</name>
</gene>
<feature type="region of interest" description="Disordered" evidence="1">
    <location>
        <begin position="770"/>
        <end position="791"/>
    </location>
</feature>
<organism evidence="2 3">
    <name type="scientific">Prymnesium parvum</name>
    <name type="common">Toxic golden alga</name>
    <dbReference type="NCBI Taxonomy" id="97485"/>
    <lineage>
        <taxon>Eukaryota</taxon>
        <taxon>Haptista</taxon>
        <taxon>Haptophyta</taxon>
        <taxon>Prymnesiophyceae</taxon>
        <taxon>Prymnesiales</taxon>
        <taxon>Prymnesiaceae</taxon>
        <taxon>Prymnesium</taxon>
    </lineage>
</organism>
<sequence>MEEEEQRLILESTLDTLVRSAADRPAPRATLDELAPYMRTQELLLSALCAPLPPDSSEATKLAFLMSLGEREAEWRETLLLDLFRRSGTLEKLARQLGSGLSKLAMLDGVAPEQVGAVRTFMKMELAGSSSGLEKSARASRYSAAEEAWGAVAVDGELTPIQQQQLWLARLLEEDALSVTSHSDTIRSEAKGGRVAQLMRALSKRLPSVTRRLSRSSSSSSLLTEEQLRLADLVYGLVEETMAEQGSLKVEGMLKACRPALTDEVLSSGEGAAVEPPYAVGAYHTLRRKMLPSSSAPPDSEADGELTPIQLQQLWLAKLLHEDALSVSSCGGRQTEADAPARGTAKGSSARLLMRVLSMYGRSAKQTLRTLRRHPSFNRIRGVHAREVEALEAAANDEDTDETSVYSSSASCADSAASLARTESWRGTFELSLPMAKPLESPRTSRGASPRTSPRTSRAASPRASRRSAAEEAWGAVAVDGELTPIQQQQLWLARLLEEDALSVTSHSDTIRSDSWKGEAKGGRVAQLMRALSKRLPSVTRRLSRSSSSSSLLTEEQLRLADLVYGLVEETMAEQGSLKVEGMLKACRPALTDEVLSYGEGAAVEPPYAVGAYHTLRRKMLPSSSAPPDSEADGELTPIQLQQLWLAKLLHEDALSVSSCGGRQTEADAPARGTAKGSSARLLMRVLSMYGRSAKQTLRTLRRHPSFSRIRGVHAREVEALEAAANDEDTDEAASVYSPSVDGSVGGMSAISRHSLASSASFSAKSDSSLSSRETVLARRPSSVRRASDMLRSLSPRTARLVRGSVAAASAEEGEKAAKRAQRLCVQSDESFAVWGGVNAWPRDGASGSHSRTLECAVHAPFSATIRGEDARAPEVEVAFDASAPSACGEEETSLESVDASGTFAAATIPSPSVAVHTELCGFGYSGLGGYSACRAIRNLGERADAALSPDALQRQLSLLDAVVAAPGESERSGSLSEDRLSEELRALHAKKQRLQQLVREMYALRSTDQLHLRSAKRLLRLRLDEISLLEWELAEEGRRLFTAHHTIEQLTGQTVRLQRGLAEVIACSRILAHELRNIDDSLQLPTETEARAESDEAPSFLEMLETGCRRAPKHSKRKSSSFLSTCLPYREDQGENHSELECDGRPAVGVDSSDSAVDDVPSDDASDDGSVDQAMESAPKASSSLWQSIGNTADWLRTWTRVDDEGCNEVDGHIPYVEYCEGPEGDATHHPISH</sequence>
<reference evidence="2 3" key="1">
    <citation type="journal article" date="2024" name="Science">
        <title>Giant polyketide synthase enzymes in the biosynthesis of giant marine polyether toxins.</title>
        <authorList>
            <person name="Fallon T.R."/>
            <person name="Shende V.V."/>
            <person name="Wierzbicki I.H."/>
            <person name="Pendleton A.L."/>
            <person name="Watervoot N.F."/>
            <person name="Auber R.P."/>
            <person name="Gonzalez D.J."/>
            <person name="Wisecaver J.H."/>
            <person name="Moore B.S."/>
        </authorList>
    </citation>
    <scope>NUCLEOTIDE SEQUENCE [LARGE SCALE GENOMIC DNA]</scope>
    <source>
        <strain evidence="2 3">12B1</strain>
    </source>
</reference>
<protein>
    <submittedName>
        <fullName evidence="2">Uncharacterized protein</fullName>
    </submittedName>
</protein>
<evidence type="ECO:0000313" key="3">
    <source>
        <dbReference type="Proteomes" id="UP001515480"/>
    </source>
</evidence>
<keyword evidence="3" id="KW-1185">Reference proteome</keyword>
<name>A0AB34J898_PRYPA</name>
<proteinExistence type="predicted"/>
<dbReference type="Proteomes" id="UP001515480">
    <property type="component" value="Unassembled WGS sequence"/>
</dbReference>